<sequence>MPQFAALATLAAAVACAVAARVWWRRRWAGRAGVPRRTPGAKGASELRLTLGPRAYRWPFALAVAGPVVGLALCASTLPNEEAWESGAVAGTLVFYGGGGLLVGLAGAVWALAVHRGRLIVTISGDGIALRRRDGEATIPSGAVRAVGLTWPISDPVWTTWYDPAAAPGVDAVTKVGRRAPEESAATLLRDRSLPAGWLEEVRAATTEILGGAWRVLDERGQEVPGPPPRALFDADRVLVDGEGRYRNERGGALLAQACGTLERKSTQGASFFAVNPNKKRRSIVLRDPHARTVLVLNRSSRTLGGERMTVLDADGNRLGELGGRGRMSLRSADGTPLGTVRQDGGRYVLTDATGREAASLRTKSGADNSRMWLEFAPGCPEPLRPLALALPIAVRITRQV</sequence>
<keyword evidence="1" id="KW-1133">Transmembrane helix</keyword>
<accession>A0ABV4Q3K1</accession>
<name>A0ABV4Q3K1_9ACTN</name>
<proteinExistence type="predicted"/>
<dbReference type="RefSeq" id="WP_371947072.1">
    <property type="nucleotide sequence ID" value="NZ_JAXCEI010000001.1"/>
</dbReference>
<feature type="transmembrane region" description="Helical" evidence="1">
    <location>
        <begin position="90"/>
        <end position="113"/>
    </location>
</feature>
<evidence type="ECO:0000313" key="2">
    <source>
        <dbReference type="EMBL" id="MFA1537737.1"/>
    </source>
</evidence>
<evidence type="ECO:0000256" key="1">
    <source>
        <dbReference type="SAM" id="Phobius"/>
    </source>
</evidence>
<keyword evidence="3" id="KW-1185">Reference proteome</keyword>
<keyword evidence="1" id="KW-0472">Membrane</keyword>
<reference evidence="2 3" key="1">
    <citation type="submission" date="2023-11" db="EMBL/GenBank/DDBJ databases">
        <title>Actinomadura monticuli sp. nov., isolated from volcanic ash.</title>
        <authorList>
            <person name="Lee S.D."/>
            <person name="Yang H."/>
            <person name="Kim I.S."/>
        </authorList>
    </citation>
    <scope>NUCLEOTIDE SEQUENCE [LARGE SCALE GENOMIC DNA]</scope>
    <source>
        <strain evidence="2 3">DLS-62</strain>
    </source>
</reference>
<feature type="transmembrane region" description="Helical" evidence="1">
    <location>
        <begin position="58"/>
        <end position="78"/>
    </location>
</feature>
<dbReference type="EMBL" id="JAXCEI010000001">
    <property type="protein sequence ID" value="MFA1537737.1"/>
    <property type="molecule type" value="Genomic_DNA"/>
</dbReference>
<comment type="caution">
    <text evidence="2">The sequence shown here is derived from an EMBL/GenBank/DDBJ whole genome shotgun (WGS) entry which is preliminary data.</text>
</comment>
<keyword evidence="1" id="KW-0812">Transmembrane</keyword>
<organism evidence="2 3">
    <name type="scientific">Actinomadura monticuli</name>
    <dbReference type="NCBI Taxonomy" id="3097367"/>
    <lineage>
        <taxon>Bacteria</taxon>
        <taxon>Bacillati</taxon>
        <taxon>Actinomycetota</taxon>
        <taxon>Actinomycetes</taxon>
        <taxon>Streptosporangiales</taxon>
        <taxon>Thermomonosporaceae</taxon>
        <taxon>Actinomadura</taxon>
    </lineage>
</organism>
<gene>
    <name evidence="2" type="ORF">SM611_02240</name>
</gene>
<protein>
    <submittedName>
        <fullName evidence="2">Uncharacterized protein</fullName>
    </submittedName>
</protein>
<dbReference type="Proteomes" id="UP001569963">
    <property type="component" value="Unassembled WGS sequence"/>
</dbReference>
<evidence type="ECO:0000313" key="3">
    <source>
        <dbReference type="Proteomes" id="UP001569963"/>
    </source>
</evidence>